<keyword evidence="7 12" id="KW-0694">RNA-binding</keyword>
<organism evidence="14 15">
    <name type="scientific">Hujiaoplasma nucleasis</name>
    <dbReference type="NCBI Taxonomy" id="2725268"/>
    <lineage>
        <taxon>Bacteria</taxon>
        <taxon>Bacillati</taxon>
        <taxon>Mycoplasmatota</taxon>
        <taxon>Mollicutes</taxon>
        <taxon>Candidatus Izemoplasmatales</taxon>
        <taxon>Hujiaoplasmataceae</taxon>
        <taxon>Hujiaoplasma</taxon>
    </lineage>
</organism>
<comment type="caution">
    <text evidence="12">Lacks conserved residue(s) required for the propagation of feature annotation.</text>
</comment>
<dbReference type="InterPro" id="IPR032240">
    <property type="entry name" value="Cas9_REC"/>
</dbReference>
<comment type="similarity">
    <text evidence="12">Belongs to the CRISPR-associated Cas9 family.</text>
</comment>
<dbReference type="HAMAP" id="MF_01480">
    <property type="entry name" value="Cas9"/>
    <property type="match status" value="1"/>
</dbReference>
<dbReference type="GO" id="GO:0046872">
    <property type="term" value="F:metal ion binding"/>
    <property type="evidence" value="ECO:0007669"/>
    <property type="project" value="UniProtKB-UniRule"/>
</dbReference>
<dbReference type="EC" id="3.1.-.-" evidence="12"/>
<evidence type="ECO:0000256" key="9">
    <source>
        <dbReference type="ARBA" id="ARBA00023125"/>
    </source>
</evidence>
<dbReference type="KEGG" id="tbk:HF295_05655"/>
<dbReference type="RefSeq" id="WP_312031204.1">
    <property type="nucleotide sequence ID" value="NZ_CP051151.1"/>
</dbReference>
<dbReference type="Pfam" id="PF16595">
    <property type="entry name" value="Cas9_PI"/>
    <property type="match status" value="1"/>
</dbReference>
<evidence type="ECO:0000313" key="14">
    <source>
        <dbReference type="EMBL" id="QLY40371.1"/>
    </source>
</evidence>
<evidence type="ECO:0000256" key="7">
    <source>
        <dbReference type="ARBA" id="ARBA00022884"/>
    </source>
</evidence>
<dbReference type="SMR" id="A0A7L6N489"/>
<dbReference type="Proteomes" id="UP000512167">
    <property type="component" value="Chromosome"/>
</dbReference>
<keyword evidence="3" id="KW-0479">Metal-binding</keyword>
<name>A0A7L6N489_9MOLU</name>
<dbReference type="InterPro" id="IPR032239">
    <property type="entry name" value="Cas9-BH"/>
</dbReference>
<feature type="domain" description="HNH Cas9-type" evidence="13">
    <location>
        <begin position="816"/>
        <end position="976"/>
    </location>
</feature>
<evidence type="ECO:0000256" key="2">
    <source>
        <dbReference type="ARBA" id="ARBA00022722"/>
    </source>
</evidence>
<keyword evidence="15" id="KW-1185">Reference proteome</keyword>
<dbReference type="EMBL" id="CP051151">
    <property type="protein sequence ID" value="QLY40371.1"/>
    <property type="molecule type" value="Genomic_DNA"/>
</dbReference>
<comment type="cofactor">
    <cofactor evidence="1">
        <name>Mg(2+)</name>
        <dbReference type="ChEBI" id="CHEBI:18420"/>
    </cofactor>
</comment>
<dbReference type="PROSITE" id="PS51749">
    <property type="entry name" value="HNH_CAS9"/>
    <property type="match status" value="1"/>
</dbReference>
<proteinExistence type="inferred from homology"/>
<comment type="domain">
    <text evidence="12">Has 2 endonuclease domains. The discontinuous RuvC-like domain cleaves the target DNA noncomplementary to crRNA while the HNH nuclease domain cleaves the target DNA complementary to crRNA.</text>
</comment>
<keyword evidence="5 12" id="KW-0378">Hydrolase</keyword>
<protein>
    <recommendedName>
        <fullName evidence="12">CRISPR-associated endonuclease Cas9</fullName>
        <ecNumber evidence="12">3.1.-.-</ecNumber>
    </recommendedName>
</protein>
<comment type="function">
    <text evidence="12">CRISPR (clustered regularly interspaced short palindromic repeat) is an adaptive immune system that provides protection against mobile genetic elements (viruses, transposable elements and conjugative plasmids). CRISPR clusters contain spacers, sequences complementary to antecedent mobile elements, and target invading nucleic acids. CRISPR clusters are transcribed and processed into CRISPR RNA (crRNA). In type II CRISPR systems correct processing of pre-crRNA requires a trans-encoded small RNA (tracrRNA), endogenous ribonuclease 3 (rnc) and this protein. The tracrRNA serves as a guide for ribonuclease 3-aided processing of pre-crRNA. Subsequently Cas9/crRNA/tracrRNA endonucleolytically cleaves linear or circular dsDNA target complementary to the spacer; Cas9 is inactive in the absence of the 2 guide RNAs (gRNA). Cas9 recognizes the protospacer adjacent motif (PAM) in the CRISPR repeat sequences to help distinguish self versus nonself, as targets within the bacterial CRISPR locus do not have PAMs. PAM recognition is also required for catalytic activity.</text>
</comment>
<dbReference type="GO" id="GO:0003677">
    <property type="term" value="F:DNA binding"/>
    <property type="evidence" value="ECO:0007669"/>
    <property type="project" value="UniProtKB-UniRule"/>
</dbReference>
<evidence type="ECO:0000256" key="4">
    <source>
        <dbReference type="ARBA" id="ARBA00022759"/>
    </source>
</evidence>
<dbReference type="InterPro" id="IPR032237">
    <property type="entry name" value="Cas9_PI"/>
</dbReference>
<evidence type="ECO:0000313" key="15">
    <source>
        <dbReference type="Proteomes" id="UP000512167"/>
    </source>
</evidence>
<dbReference type="Pfam" id="PF13395">
    <property type="entry name" value="HNH_4"/>
    <property type="match status" value="1"/>
</dbReference>
<dbReference type="GO" id="GO:0003723">
    <property type="term" value="F:RNA binding"/>
    <property type="evidence" value="ECO:0007669"/>
    <property type="project" value="UniProtKB-UniRule"/>
</dbReference>
<evidence type="ECO:0000256" key="11">
    <source>
        <dbReference type="ARBA" id="ARBA00046380"/>
    </source>
</evidence>
<dbReference type="InterPro" id="IPR055228">
    <property type="entry name" value="Cas9_RuvC"/>
</dbReference>
<dbReference type="NCBIfam" id="TIGR01865">
    <property type="entry name" value="cas_Csn1"/>
    <property type="match status" value="1"/>
</dbReference>
<dbReference type="GO" id="GO:0043571">
    <property type="term" value="P:maintenance of CRISPR repeat elements"/>
    <property type="evidence" value="ECO:0007669"/>
    <property type="project" value="UniProtKB-UniRule"/>
</dbReference>
<dbReference type="InterPro" id="IPR033114">
    <property type="entry name" value="HNH_CAS9"/>
</dbReference>
<evidence type="ECO:0000256" key="5">
    <source>
        <dbReference type="ARBA" id="ARBA00022801"/>
    </source>
</evidence>
<dbReference type="Pfam" id="PF22702">
    <property type="entry name" value="Cas9_RuvC"/>
    <property type="match status" value="1"/>
</dbReference>
<feature type="active site" description="Proton acceptor for HNH nuclease domain" evidence="12">
    <location>
        <position position="896"/>
    </location>
</feature>
<evidence type="ECO:0000256" key="10">
    <source>
        <dbReference type="ARBA" id="ARBA00023211"/>
    </source>
</evidence>
<evidence type="ECO:0000256" key="8">
    <source>
        <dbReference type="ARBA" id="ARBA00023118"/>
    </source>
</evidence>
<accession>A0A7L6N489</accession>
<dbReference type="InterPro" id="IPR003615">
    <property type="entry name" value="HNH_nuc"/>
</dbReference>
<dbReference type="GO" id="GO:0016787">
    <property type="term" value="F:hydrolase activity"/>
    <property type="evidence" value="ECO:0007669"/>
    <property type="project" value="UniProtKB-KW"/>
</dbReference>
<feature type="active site" description="For RuvC-like nuclease domain" evidence="12">
    <location>
        <position position="11"/>
    </location>
</feature>
<keyword evidence="6" id="KW-0460">Magnesium</keyword>
<keyword evidence="8 12" id="KW-0051">Antiviral defense</keyword>
<evidence type="ECO:0000256" key="1">
    <source>
        <dbReference type="ARBA" id="ARBA00001946"/>
    </source>
</evidence>
<dbReference type="Gene3D" id="1.10.30.50">
    <property type="match status" value="1"/>
</dbReference>
<keyword evidence="9 12" id="KW-0238">DNA-binding</keyword>
<evidence type="ECO:0000256" key="3">
    <source>
        <dbReference type="ARBA" id="ARBA00022723"/>
    </source>
</evidence>
<sequence length="1394" mass="163570">MENKKVYLGLDLGTESCGWAVTDENYEIIKKSGKHLHGVRKFAQAETAEVRRLKRSSRRRLERRKFRLKILQTLFNDEIIKIDPNFFLRLNNSFFNKDDKDNELGKYSLFNDKLFTDKEYYSKFKTIFHLRQYLMNSTEKEDIRLIYLACHNILKYRGNFLMEGNKIETSSTDYGYIFGVFSDLNESLLDFFGDDLDYWLSVDNNDIDEILNGIKNTTSVNEHFHIFNRILNKDNNKNAKKLLELISDKTVQLKDLLDDDKYKDLEQPKIKFSDAKYDTEIEPILFDMVGDAAEIIFNAKKIYNWFTVKSFLKDSNSISEAKVREYNNHHDDLIKLKKFIRKFYGKREYDKMFRVSDEKIKNYVAYVKTNLINNKKEYVKGCSYDDFLKTLRKLMKDFEEKFGVNTKENAYSDKLAEAEYKQYLELKDKIDNQTILPKQRVTTNGVIPYQLHLNELETILDKASIHYSFLTSIKNEYTVKDKIIELMKFRIPYYIGPLNDTHKDDNDSGFAWIERLEKGKVLPWNFDDKVNVDKSAENFIKRMTRKCTYLKNEDVLPKNSLLYSEYKLLNELNNIQINKEPISVELKTRLINDLFKKHKKVTQKSLLNFLYNEGLIDSKEEILISGIDGDFKNNLSSYISFKKIFGDFESDYNKIEMIEKIIFILTIFEEKGMAIKKIEKDYPSISEQEIKLIKSLNFLGWGNLSKEFLQTKVIRVDNQTGETTSIIDLMRRENINLQQALYDSRYNFIDKINEINGVRDEEKKLSYEELIKDVYVSPGIKRSLWQALKIVDEIKKILNRPIDKFFVEVTRGGGEKGKRTKSRYQQIENLYNSAKKDASEINKMKDILAKYKSDEEKHKLRAEKLFLYFMQLGKCMYSNEPIDLDKLETSEYDIDHIIPRAYLKDDSITNKVLVKRNLNATKTDNYPLDNNIINKMLPYWSKLKDLSLVNDEKFKRLTRNYPLSPDEKGDFVNRQLVFTNQAVKVLNEILIKTNPDSKVIYSKAGNVSDFRNKFDIVKSRLVNDFHHAHDAYLNIVVGNTYNTKFGSNAIIFFRKNNDVGTFTNTEKMFERDVPGAWKKDGETIKMVKKMLSLKDVLVTKMVTERKDDFYDETIYPKGTKAELFPLKSKDNRYKDTDKYGGYKSLKIAYFIIVEHTLKNKRVITIEGIPVIHSYEVKHNNLTLDDVLKDYLKLEDPKVLVSKIKVGTLFKIKDAYANLAGKADNAIITHNSNQLFLNESYINYIKLIEKHSKQYDKITDIKNVEEDSFVLSISKDKNKKNQSLSKEMNLSLFDELISKFSISIYNGLTMGNYYENLIESRDKFVALNVRQQAHSLNQILIMMHCNASTGDLSLFMERASNKGSNKRNKGITNENITIYDESITGFYRKVRWQNQ</sequence>
<dbReference type="GO" id="GO:0051607">
    <property type="term" value="P:defense response to virus"/>
    <property type="evidence" value="ECO:0007669"/>
    <property type="project" value="UniProtKB-UniRule"/>
</dbReference>
<dbReference type="Pfam" id="PF16592">
    <property type="entry name" value="Cas9_REC"/>
    <property type="match status" value="1"/>
</dbReference>
<keyword evidence="4 12" id="KW-0255">Endonuclease</keyword>
<evidence type="ECO:0000259" key="13">
    <source>
        <dbReference type="PROSITE" id="PS51749"/>
    </source>
</evidence>
<dbReference type="Pfam" id="PF16593">
    <property type="entry name" value="Cas9-BH"/>
    <property type="match status" value="1"/>
</dbReference>
<evidence type="ECO:0000256" key="6">
    <source>
        <dbReference type="ARBA" id="ARBA00022842"/>
    </source>
</evidence>
<keyword evidence="2 12" id="KW-0540">Nuclease</keyword>
<keyword evidence="10" id="KW-0464">Manganese</keyword>
<reference evidence="14 15" key="1">
    <citation type="submission" date="2020-04" db="EMBL/GenBank/DDBJ databases">
        <authorList>
            <person name="Zheng R.K."/>
            <person name="Sun C.M."/>
        </authorList>
    </citation>
    <scope>NUCLEOTIDE SEQUENCE [LARGE SCALE GENOMIC DNA]</scope>
    <source>
        <strain evidence="15">zrk29</strain>
    </source>
</reference>
<comment type="subunit">
    <text evidence="11 12">Monomer. Binds crRNA and tracrRNA.</text>
</comment>
<dbReference type="GO" id="GO:0004519">
    <property type="term" value="F:endonuclease activity"/>
    <property type="evidence" value="ECO:0007669"/>
    <property type="project" value="UniProtKB-UniRule"/>
</dbReference>
<evidence type="ECO:0000256" key="12">
    <source>
        <dbReference type="HAMAP-Rule" id="MF_01480"/>
    </source>
</evidence>
<gene>
    <name evidence="12 14" type="primary">cas9</name>
    <name evidence="14" type="ORF">HF295_05655</name>
</gene>
<dbReference type="InterPro" id="IPR028629">
    <property type="entry name" value="Cas9"/>
</dbReference>